<dbReference type="RefSeq" id="WP_153725739.1">
    <property type="nucleotide sequence ID" value="NZ_CP045875.1"/>
</dbReference>
<feature type="compositionally biased region" description="Polar residues" evidence="1">
    <location>
        <begin position="86"/>
        <end position="99"/>
    </location>
</feature>
<feature type="region of interest" description="Disordered" evidence="1">
    <location>
        <begin position="85"/>
        <end position="116"/>
    </location>
</feature>
<sequence length="131" mass="14269">MTQKGKGKYKRYYFKVPSSSPAGQWLESLPPDYRNLALEVLINNALYHPDKARLFSICSGLMEQEQAPSAPTSFVSTKEKVKKIPDSSTKISSKANSKGGTLPADKPSIPSEVQDNNGITFDVQAFASLGT</sequence>
<organism evidence="2 3">
    <name type="scientific">Heliorestis convoluta</name>
    <dbReference type="NCBI Taxonomy" id="356322"/>
    <lineage>
        <taxon>Bacteria</taxon>
        <taxon>Bacillati</taxon>
        <taxon>Bacillota</taxon>
        <taxon>Clostridia</taxon>
        <taxon>Eubacteriales</taxon>
        <taxon>Heliobacteriaceae</taxon>
        <taxon>Heliorestis</taxon>
    </lineage>
</organism>
<dbReference type="Proteomes" id="UP000366051">
    <property type="component" value="Chromosome"/>
</dbReference>
<keyword evidence="3" id="KW-1185">Reference proteome</keyword>
<dbReference type="AlphaFoldDB" id="A0A5Q2N1B9"/>
<accession>A0A5Q2N1B9</accession>
<protein>
    <submittedName>
        <fullName evidence="2">Uncharacterized protein</fullName>
    </submittedName>
</protein>
<evidence type="ECO:0000313" key="2">
    <source>
        <dbReference type="EMBL" id="QGG48597.1"/>
    </source>
</evidence>
<dbReference type="EMBL" id="CP045875">
    <property type="protein sequence ID" value="QGG48597.1"/>
    <property type="molecule type" value="Genomic_DNA"/>
</dbReference>
<reference evidence="3" key="1">
    <citation type="submission" date="2019-11" db="EMBL/GenBank/DDBJ databases">
        <title>Genome sequence of Heliorestis convoluta strain HH, an alkaliphilic and minimalistic phototrophic bacterium from a soda lake in Egypt.</title>
        <authorList>
            <person name="Dewey E.D."/>
            <person name="Stokes L.M."/>
            <person name="Burchell B.M."/>
            <person name="Shaffer K.N."/>
            <person name="Huntington A.M."/>
            <person name="Baker J.M."/>
            <person name="Nadendla S."/>
            <person name="Giglio M.G."/>
            <person name="Touchman J.W."/>
            <person name="Blankenship R.E."/>
            <person name="Madigan M.T."/>
            <person name="Sattley W.M."/>
        </authorList>
    </citation>
    <scope>NUCLEOTIDE SEQUENCE [LARGE SCALE GENOMIC DNA]</scope>
    <source>
        <strain evidence="3">HH</strain>
    </source>
</reference>
<evidence type="ECO:0000313" key="3">
    <source>
        <dbReference type="Proteomes" id="UP000366051"/>
    </source>
</evidence>
<name>A0A5Q2N1B9_9FIRM</name>
<gene>
    <name evidence="2" type="ORF">FTV88_2504</name>
</gene>
<proteinExistence type="predicted"/>
<dbReference type="KEGG" id="hcv:FTV88_2504"/>
<evidence type="ECO:0000256" key="1">
    <source>
        <dbReference type="SAM" id="MobiDB-lite"/>
    </source>
</evidence>